<dbReference type="GO" id="GO:0051607">
    <property type="term" value="P:defense response to virus"/>
    <property type="evidence" value="ECO:0007669"/>
    <property type="project" value="TreeGrafter"/>
</dbReference>
<proteinExistence type="inferred from homology"/>
<dbReference type="SUPFAM" id="SSF48452">
    <property type="entry name" value="TPR-like"/>
    <property type="match status" value="2"/>
</dbReference>
<evidence type="ECO:0000256" key="2">
    <source>
        <dbReference type="ARBA" id="ARBA00022803"/>
    </source>
</evidence>
<dbReference type="PANTHER" id="PTHR10271">
    <property type="entry name" value="INTERFERON-INDUCED PROTEIN WITH TETRATRICOPEPTIDE REPEATS"/>
    <property type="match status" value="1"/>
</dbReference>
<gene>
    <name evidence="4" type="ORF">RRG08_018167</name>
</gene>
<reference evidence="4" key="1">
    <citation type="journal article" date="2023" name="G3 (Bethesda)">
        <title>A reference genome for the long-term kleptoplast-retaining sea slug Elysia crispata morphotype clarki.</title>
        <authorList>
            <person name="Eastman K.E."/>
            <person name="Pendleton A.L."/>
            <person name="Shaikh M.A."/>
            <person name="Suttiyut T."/>
            <person name="Ogas R."/>
            <person name="Tomko P."/>
            <person name="Gavelis G."/>
            <person name="Widhalm J.R."/>
            <person name="Wisecaver J.H."/>
        </authorList>
    </citation>
    <scope>NUCLEOTIDE SEQUENCE</scope>
    <source>
        <strain evidence="4">ECLA1</strain>
    </source>
</reference>
<dbReference type="GO" id="GO:0005829">
    <property type="term" value="C:cytosol"/>
    <property type="evidence" value="ECO:0007669"/>
    <property type="project" value="TreeGrafter"/>
</dbReference>
<dbReference type="PANTHER" id="PTHR10271:SF0">
    <property type="entry name" value="INTERFERON-INDUCED PROTEIN WITH TETRATRICOPEPTIDE REPEATS 5"/>
    <property type="match status" value="1"/>
</dbReference>
<comment type="similarity">
    <text evidence="3">Belongs to the IFIT family.</text>
</comment>
<dbReference type="AlphaFoldDB" id="A0AAE1E7A6"/>
<evidence type="ECO:0000256" key="1">
    <source>
        <dbReference type="ARBA" id="ARBA00022737"/>
    </source>
</evidence>
<dbReference type="InterPro" id="IPR011990">
    <property type="entry name" value="TPR-like_helical_dom_sf"/>
</dbReference>
<protein>
    <submittedName>
        <fullName evidence="4">Uncharacterized protein</fullName>
    </submittedName>
</protein>
<evidence type="ECO:0000256" key="3">
    <source>
        <dbReference type="ARBA" id="ARBA00038336"/>
    </source>
</evidence>
<comment type="caution">
    <text evidence="4">The sequence shown here is derived from an EMBL/GenBank/DDBJ whole genome shotgun (WGS) entry which is preliminary data.</text>
</comment>
<dbReference type="EMBL" id="JAWDGP010000919">
    <property type="protein sequence ID" value="KAK3796170.1"/>
    <property type="molecule type" value="Genomic_DNA"/>
</dbReference>
<dbReference type="Proteomes" id="UP001283361">
    <property type="component" value="Unassembled WGS sequence"/>
</dbReference>
<name>A0AAE1E7A6_9GAST</name>
<organism evidence="4 5">
    <name type="scientific">Elysia crispata</name>
    <name type="common">lettuce slug</name>
    <dbReference type="NCBI Taxonomy" id="231223"/>
    <lineage>
        <taxon>Eukaryota</taxon>
        <taxon>Metazoa</taxon>
        <taxon>Spiralia</taxon>
        <taxon>Lophotrochozoa</taxon>
        <taxon>Mollusca</taxon>
        <taxon>Gastropoda</taxon>
        <taxon>Heterobranchia</taxon>
        <taxon>Euthyneura</taxon>
        <taxon>Panpulmonata</taxon>
        <taxon>Sacoglossa</taxon>
        <taxon>Placobranchoidea</taxon>
        <taxon>Plakobranchidae</taxon>
        <taxon>Elysia</taxon>
    </lineage>
</organism>
<evidence type="ECO:0000313" key="5">
    <source>
        <dbReference type="Proteomes" id="UP001283361"/>
    </source>
</evidence>
<keyword evidence="5" id="KW-1185">Reference proteome</keyword>
<evidence type="ECO:0000313" key="4">
    <source>
        <dbReference type="EMBL" id="KAK3796170.1"/>
    </source>
</evidence>
<sequence length="801" mass="89947">MVNTVLQSKHSTTTWNKVFKMTSVKDFKHFNTHIFSPIEMWSELSKVPAVFTLKLPESSISDARMKTIKRTMECEIEGPVGKYDEDKEELVQTLDLLTWLEHKIGSHQNALKLNDRALALTNNEAAFSLGNRAHLMWCQGDLQQAKVCLDSLARLKEGDSQDKQLAAVKASQAYCHFRLGGLENLSQATALYEEALEINEKSCLWMLQAGIVNKRLAHPNIYKGNAPIDSDLLKERNEIAKDYFRHVAQQSLNPRLKAFAYSDLANLAKSSRDAPHIVKWFCEKAMSLCGNECYVILNCGKSLKNVDLDRAIELLTAASKKHPNSSVLKELGNCFWMKHRKVKGGRADYSLRASKCFREAIQLAPLNIPARYSLAKLLYCNGRYEEARLQFGKIISPSISPQSQSYALQLMKAYEQAALCQLELCKDMSYVANLPTPVTELSLRKDAEIMLIKAFEIGFNLCSPEEIKKNLKGSVDFFLQPEYREGDPEALQLFFRLNQLVNGSKSSLEALREFLKHQSQSDDLNAVIIALNSYLNLEAYDLAYALLQTSSAGLGPFAIDENLRRKVTLSAARDVLLRRSADATRIFKAYFDHQRLQNRGQERENLAEVDVSEDAELLDVLLLFDDSYDGATGESYLSSFCRKLQQAMSKVFGLNVSRNMQACCAGGPIAALQLEEAARAQLVLVVIGSEQINTYFQSLLDFLPSLTEHRDDYPTPPRMLVAVIEEGVRVPTQISDFPTVPRVESLAASLDAYMERCDEDKDGATDGASEDVDEDVKVYVEDIMSFFCGIISTSWPLPTEN</sequence>
<keyword evidence="1" id="KW-0677">Repeat</keyword>
<keyword evidence="2" id="KW-0802">TPR repeat</keyword>
<dbReference type="Gene3D" id="1.25.40.10">
    <property type="entry name" value="Tetratricopeptide repeat domain"/>
    <property type="match status" value="2"/>
</dbReference>
<accession>A0AAE1E7A6</accession>